<keyword evidence="3" id="KW-0547">Nucleotide-binding</keyword>
<evidence type="ECO:0000256" key="4">
    <source>
        <dbReference type="ARBA" id="ARBA00022840"/>
    </source>
</evidence>
<sequence length="304" mass="33030">MAALINIHNLTHHYGDLCALDSVSFDLQPGEILGFLGPNGAGKSTTMQIICGTLAPTSGQVIINGSDLQTDPISAKSQLGYLPESPPLYSDMRVDEYLGFCARLRKVAPSKVAQAVETTKQRCGLTDVASRLIANLSKGYKQRVGIAQAIIHNPHVIILDEPTSGLDPNQIQEIRNLIKQLASDCGILISTHILSEVRAICDRVLILHQGRMVYTGHISAEDKNALIIKLDANRESDYLADIPGVAQVERVDQQHFRLRLSATTSAADIAAAIISQGEKLYELRPDHSNLEQIFSQLTTGEMGT</sequence>
<dbReference type="SMART" id="SM00382">
    <property type="entry name" value="AAA"/>
    <property type="match status" value="1"/>
</dbReference>
<evidence type="ECO:0000259" key="5">
    <source>
        <dbReference type="PROSITE" id="PS50893"/>
    </source>
</evidence>
<dbReference type="AlphaFoldDB" id="A0A558DCB9"/>
<keyword evidence="2" id="KW-0813">Transport</keyword>
<protein>
    <submittedName>
        <fullName evidence="6">ATP-binding cassette domain-containing protein</fullName>
    </submittedName>
</protein>
<dbReference type="GO" id="GO:0005524">
    <property type="term" value="F:ATP binding"/>
    <property type="evidence" value="ECO:0007669"/>
    <property type="project" value="UniProtKB-KW"/>
</dbReference>
<dbReference type="InterPro" id="IPR027417">
    <property type="entry name" value="P-loop_NTPase"/>
</dbReference>
<dbReference type="PANTHER" id="PTHR43335:SF4">
    <property type="entry name" value="ABC TRANSPORTER, ATP-BINDING PROTEIN"/>
    <property type="match status" value="1"/>
</dbReference>
<feature type="domain" description="ABC transporter" evidence="5">
    <location>
        <begin position="5"/>
        <end position="234"/>
    </location>
</feature>
<evidence type="ECO:0000256" key="2">
    <source>
        <dbReference type="ARBA" id="ARBA00022448"/>
    </source>
</evidence>
<evidence type="ECO:0000313" key="6">
    <source>
        <dbReference type="EMBL" id="TVT58626.1"/>
    </source>
</evidence>
<reference evidence="6 7" key="1">
    <citation type="submission" date="2019-07" db="EMBL/GenBank/DDBJ databases">
        <title>The pathways for chlorine oxyanion respiration interact through the shared metabolite chlorate.</title>
        <authorList>
            <person name="Barnum T.P."/>
            <person name="Cheng Y."/>
            <person name="Hill K.A."/>
            <person name="Lucas L.N."/>
            <person name="Carlson H.K."/>
            <person name="Coates J.D."/>
        </authorList>
    </citation>
    <scope>NUCLEOTIDE SEQUENCE [LARGE SCALE GENOMIC DNA]</scope>
    <source>
        <strain evidence="6">BK-3</strain>
    </source>
</reference>
<dbReference type="InterPro" id="IPR003439">
    <property type="entry name" value="ABC_transporter-like_ATP-bd"/>
</dbReference>
<organism evidence="6 7">
    <name type="scientific">Sedimenticola thiotaurini</name>
    <dbReference type="NCBI Taxonomy" id="1543721"/>
    <lineage>
        <taxon>Bacteria</taxon>
        <taxon>Pseudomonadati</taxon>
        <taxon>Pseudomonadota</taxon>
        <taxon>Gammaproteobacteria</taxon>
        <taxon>Chromatiales</taxon>
        <taxon>Sedimenticolaceae</taxon>
        <taxon>Sedimenticola</taxon>
    </lineage>
</organism>
<evidence type="ECO:0000313" key="7">
    <source>
        <dbReference type="Proteomes" id="UP000317355"/>
    </source>
</evidence>
<accession>A0A558DCB9</accession>
<evidence type="ECO:0000256" key="1">
    <source>
        <dbReference type="ARBA" id="ARBA00005417"/>
    </source>
</evidence>
<dbReference type="InterPro" id="IPR003593">
    <property type="entry name" value="AAA+_ATPase"/>
</dbReference>
<dbReference type="GO" id="GO:0016887">
    <property type="term" value="F:ATP hydrolysis activity"/>
    <property type="evidence" value="ECO:0007669"/>
    <property type="project" value="InterPro"/>
</dbReference>
<dbReference type="Pfam" id="PF00005">
    <property type="entry name" value="ABC_tran"/>
    <property type="match status" value="1"/>
</dbReference>
<dbReference type="EMBL" id="VMRY01000009">
    <property type="protein sequence ID" value="TVT58626.1"/>
    <property type="molecule type" value="Genomic_DNA"/>
</dbReference>
<comment type="caution">
    <text evidence="6">The sequence shown here is derived from an EMBL/GenBank/DDBJ whole genome shotgun (WGS) entry which is preliminary data.</text>
</comment>
<dbReference type="Proteomes" id="UP000317355">
    <property type="component" value="Unassembled WGS sequence"/>
</dbReference>
<dbReference type="SUPFAM" id="SSF52540">
    <property type="entry name" value="P-loop containing nucleoside triphosphate hydrolases"/>
    <property type="match status" value="1"/>
</dbReference>
<keyword evidence="4 6" id="KW-0067">ATP-binding</keyword>
<gene>
    <name evidence="6" type="ORF">FHK82_04470</name>
</gene>
<evidence type="ECO:0000256" key="3">
    <source>
        <dbReference type="ARBA" id="ARBA00022741"/>
    </source>
</evidence>
<dbReference type="PROSITE" id="PS50893">
    <property type="entry name" value="ABC_TRANSPORTER_2"/>
    <property type="match status" value="1"/>
</dbReference>
<proteinExistence type="inferred from homology"/>
<dbReference type="PANTHER" id="PTHR43335">
    <property type="entry name" value="ABC TRANSPORTER, ATP-BINDING PROTEIN"/>
    <property type="match status" value="1"/>
</dbReference>
<comment type="similarity">
    <text evidence="1">Belongs to the ABC transporter superfamily.</text>
</comment>
<dbReference type="CDD" id="cd03230">
    <property type="entry name" value="ABC_DR_subfamily_A"/>
    <property type="match status" value="1"/>
</dbReference>
<dbReference type="Gene3D" id="3.40.50.300">
    <property type="entry name" value="P-loop containing nucleotide triphosphate hydrolases"/>
    <property type="match status" value="1"/>
</dbReference>
<name>A0A558DCB9_9GAMM</name>